<dbReference type="GO" id="GO:0050660">
    <property type="term" value="F:flavin adenine dinucleotide binding"/>
    <property type="evidence" value="ECO:0007669"/>
    <property type="project" value="InterPro"/>
</dbReference>
<dbReference type="SUPFAM" id="SSF54373">
    <property type="entry name" value="FAD-linked reductases, C-terminal domain"/>
    <property type="match status" value="1"/>
</dbReference>
<accession>A0A0C9RDX3</accession>
<name>A0A0C9RDX3_9HYME</name>
<feature type="binding site" evidence="5">
    <location>
        <position position="234"/>
    </location>
    <ligand>
        <name>FAD</name>
        <dbReference type="ChEBI" id="CHEBI:57692"/>
    </ligand>
</feature>
<protein>
    <submittedName>
        <fullName evidence="10">Gld_17 protein</fullName>
    </submittedName>
</protein>
<comment type="cofactor">
    <cofactor evidence="1 5">
        <name>FAD</name>
        <dbReference type="ChEBI" id="CHEBI:57692"/>
    </cofactor>
</comment>
<dbReference type="Pfam" id="PF00732">
    <property type="entry name" value="GMC_oxred_N"/>
    <property type="match status" value="1"/>
</dbReference>
<keyword evidence="4 5" id="KW-0274">FAD</keyword>
<evidence type="ECO:0000256" key="1">
    <source>
        <dbReference type="ARBA" id="ARBA00001974"/>
    </source>
</evidence>
<evidence type="ECO:0000256" key="7">
    <source>
        <dbReference type="SAM" id="Phobius"/>
    </source>
</evidence>
<proteinExistence type="inferred from homology"/>
<dbReference type="Gene3D" id="3.50.50.60">
    <property type="entry name" value="FAD/NAD(P)-binding domain"/>
    <property type="match status" value="2"/>
</dbReference>
<keyword evidence="7" id="KW-1133">Transmembrane helix</keyword>
<dbReference type="EMBL" id="GBYB01014759">
    <property type="protein sequence ID" value="JAG84526.1"/>
    <property type="molecule type" value="Transcribed_RNA"/>
</dbReference>
<evidence type="ECO:0000256" key="2">
    <source>
        <dbReference type="ARBA" id="ARBA00010790"/>
    </source>
</evidence>
<keyword evidence="7" id="KW-0472">Membrane</keyword>
<dbReference type="Gene3D" id="3.30.560.10">
    <property type="entry name" value="Glucose Oxidase, domain 3"/>
    <property type="match status" value="2"/>
</dbReference>
<evidence type="ECO:0000256" key="6">
    <source>
        <dbReference type="RuleBase" id="RU003968"/>
    </source>
</evidence>
<evidence type="ECO:0000256" key="3">
    <source>
        <dbReference type="ARBA" id="ARBA00022630"/>
    </source>
</evidence>
<feature type="domain" description="Glucose-methanol-choline oxidoreductase N-terminal" evidence="8">
    <location>
        <begin position="125"/>
        <end position="148"/>
    </location>
</feature>
<dbReference type="PROSITE" id="PS00623">
    <property type="entry name" value="GMC_OXRED_1"/>
    <property type="match status" value="1"/>
</dbReference>
<gene>
    <name evidence="10" type="primary">Gld_17</name>
    <name evidence="10" type="ORF">g.56532</name>
</gene>
<dbReference type="PANTHER" id="PTHR11552">
    <property type="entry name" value="GLUCOSE-METHANOL-CHOLINE GMC OXIDOREDUCTASE"/>
    <property type="match status" value="1"/>
</dbReference>
<dbReference type="InterPro" id="IPR036188">
    <property type="entry name" value="FAD/NAD-bd_sf"/>
</dbReference>
<dbReference type="AlphaFoldDB" id="A0A0C9RDX3"/>
<dbReference type="SUPFAM" id="SSF51905">
    <property type="entry name" value="FAD/NAD(P)-binding domain"/>
    <property type="match status" value="1"/>
</dbReference>
<feature type="domain" description="Glucose-methanol-choline oxidoreductase N-terminal" evidence="9">
    <location>
        <begin position="270"/>
        <end position="284"/>
    </location>
</feature>
<dbReference type="Pfam" id="PF05199">
    <property type="entry name" value="GMC_oxred_C"/>
    <property type="match status" value="1"/>
</dbReference>
<dbReference type="PIRSF" id="PIRSF000137">
    <property type="entry name" value="Alcohol_oxidase"/>
    <property type="match status" value="1"/>
</dbReference>
<evidence type="ECO:0000256" key="4">
    <source>
        <dbReference type="ARBA" id="ARBA00022827"/>
    </source>
</evidence>
<reference evidence="10" key="1">
    <citation type="submission" date="2015-01" db="EMBL/GenBank/DDBJ databases">
        <title>Transcriptome Assembly of Fopius arisanus.</title>
        <authorList>
            <person name="Geib S."/>
        </authorList>
    </citation>
    <scope>NUCLEOTIDE SEQUENCE</scope>
</reference>
<evidence type="ECO:0000256" key="5">
    <source>
        <dbReference type="PIRSR" id="PIRSR000137-2"/>
    </source>
</evidence>
<dbReference type="PANTHER" id="PTHR11552:SF147">
    <property type="entry name" value="CHOLINE DEHYDROGENASE, MITOCHONDRIAL"/>
    <property type="match status" value="1"/>
</dbReference>
<evidence type="ECO:0000313" key="10">
    <source>
        <dbReference type="EMBL" id="JAG84526.1"/>
    </source>
</evidence>
<dbReference type="InterPro" id="IPR007867">
    <property type="entry name" value="GMC_OxRtase_C"/>
</dbReference>
<keyword evidence="7" id="KW-0812">Transmembrane</keyword>
<organism evidence="10">
    <name type="scientific">Fopius arisanus</name>
    <dbReference type="NCBI Taxonomy" id="64838"/>
    <lineage>
        <taxon>Eukaryota</taxon>
        <taxon>Metazoa</taxon>
        <taxon>Ecdysozoa</taxon>
        <taxon>Arthropoda</taxon>
        <taxon>Hexapoda</taxon>
        <taxon>Insecta</taxon>
        <taxon>Pterygota</taxon>
        <taxon>Neoptera</taxon>
        <taxon>Endopterygota</taxon>
        <taxon>Hymenoptera</taxon>
        <taxon>Apocrita</taxon>
        <taxon>Ichneumonoidea</taxon>
        <taxon>Braconidae</taxon>
        <taxon>Opiinae</taxon>
        <taxon>Fopius</taxon>
    </lineage>
</organism>
<dbReference type="InterPro" id="IPR000172">
    <property type="entry name" value="GMC_OxRdtase_N"/>
</dbReference>
<evidence type="ECO:0000259" key="8">
    <source>
        <dbReference type="PROSITE" id="PS00623"/>
    </source>
</evidence>
<dbReference type="GO" id="GO:0016614">
    <property type="term" value="F:oxidoreductase activity, acting on CH-OH group of donors"/>
    <property type="evidence" value="ECO:0007669"/>
    <property type="project" value="InterPro"/>
</dbReference>
<comment type="similarity">
    <text evidence="2 6">Belongs to the GMC oxidoreductase family.</text>
</comment>
<keyword evidence="3 6" id="KW-0285">Flavoprotein</keyword>
<feature type="transmembrane region" description="Helical" evidence="7">
    <location>
        <begin position="7"/>
        <end position="26"/>
    </location>
</feature>
<evidence type="ECO:0000259" key="9">
    <source>
        <dbReference type="PROSITE" id="PS00624"/>
    </source>
</evidence>
<dbReference type="InterPro" id="IPR012132">
    <property type="entry name" value="GMC_OxRdtase"/>
</dbReference>
<dbReference type="PROSITE" id="PS00624">
    <property type="entry name" value="GMC_OXRED_2"/>
    <property type="match status" value="1"/>
</dbReference>
<sequence>MVALAKSIAFIIFPILVFLCSQFLEISYYLNDYVDSVLNKIQQEKVYNFIIVGAGTAGSIIAAKLIDAGEKVLLVEAGGPPPPFVNIPVLSPMLQQTPYDWHLRTIPQVHACKGLIDNISIWPRGKILGGSSRLNMMAYVEGHPEDYHDWFPDYNDFRIEELFIPDELRWCSVLSKTILEGISELSSTDKYKNRLNDFMKVPVAMENGARWSTDKLLTPERLSKGLDVITHAQVEKINFDSNNKAHSILLKKHDRKYVMRATDGIVVSAGAIGTPKLLMLSGIGPKIHLKGLSIDVINDLPVGKNLIDHVLTGIDLVILNTSLSVSVTQMLKPSSALNYFLFGEGPWTFPGLEVVGTLYADSMKNLTKYPDIQLMVMPVGISHDNGATLRKYLGISDTIFSQYFAALTQKTAVTLAPVLLHPKSTGEVKLKSRNPDDHPLIDPNYLSQEEDVNTLIDGLKFVEELVNTRSMKTLGAEMNRQPFPGCEIYRFGSHKYWECYIRHLTLTSYHPAGTCSIGKVVDKNFRYVINFYPF</sequence>